<dbReference type="GO" id="GO:0003746">
    <property type="term" value="F:translation elongation factor activity"/>
    <property type="evidence" value="ECO:0007669"/>
    <property type="project" value="UniProtKB-KW"/>
</dbReference>
<dbReference type="Pfam" id="PF10093">
    <property type="entry name" value="EarP"/>
    <property type="match status" value="1"/>
</dbReference>
<name>A0A4U0PL45_9NEIS</name>
<comment type="catalytic activity">
    <reaction evidence="7">
        <text>dTDP-beta-L-rhamnose + L-arginyl-[protein] = N(omega)-(alpha-L-rhamnosyl)-L-arginyl-[protein] + dTDP + H(+)</text>
        <dbReference type="Rhea" id="RHEA:66692"/>
        <dbReference type="Rhea" id="RHEA-COMP:10532"/>
        <dbReference type="Rhea" id="RHEA-COMP:17096"/>
        <dbReference type="ChEBI" id="CHEBI:15378"/>
        <dbReference type="ChEBI" id="CHEBI:29965"/>
        <dbReference type="ChEBI" id="CHEBI:57510"/>
        <dbReference type="ChEBI" id="CHEBI:58369"/>
        <dbReference type="ChEBI" id="CHEBI:167445"/>
    </reaction>
    <physiologicalReaction direction="left-to-right" evidence="7">
        <dbReference type="Rhea" id="RHEA:66693"/>
    </physiologicalReaction>
</comment>
<evidence type="ECO:0000313" key="8">
    <source>
        <dbReference type="EMBL" id="TJZ67982.1"/>
    </source>
</evidence>
<dbReference type="NCBIfam" id="TIGR03837">
    <property type="entry name" value="efp_Arg_rhamno"/>
    <property type="match status" value="1"/>
</dbReference>
<dbReference type="AlphaFoldDB" id="A0A4U0PL45"/>
<evidence type="ECO:0000313" key="9">
    <source>
        <dbReference type="Proteomes" id="UP000310016"/>
    </source>
</evidence>
<evidence type="ECO:0000256" key="6">
    <source>
        <dbReference type="ARBA" id="ARBA00030025"/>
    </source>
</evidence>
<sequence>MGLEATGLNATRPLAWDVFCQVVDNYGDIGVCWRLARQLAALSGHTVRLWVDDLHSFAPLLPALDPAQPRQRHAGVDILHWREADADALPGDVVIEAFACALPAAWPARMRARRPSPLWINLEYLSAEDWVAGCHGLMSPQPGGLGKYFFFPGFTDATGGLPRERDLLSRRAAWDDTAARGWLAARLGVTVPPDALRISLFAYQDPPLAPLLDAWAASAQPVWLLAPQGKVTATLASELGVTPEALAQGVQRGALTARSIPFVEQDEYDLLLWSCHLNFVRGEDSFVRAQWAGVPLVWHIYPQEDAAHLDKLAAFLALYLAELPAEPARALRAFWLAWNAGGTPDWAALAPGLPALRDHAARWAAHLGGQRDLAANLVSFARAKLE</sequence>
<keyword evidence="2 8" id="KW-0808">Transferase</keyword>
<protein>
    <recommendedName>
        <fullName evidence="5">Protein-arginine rhamnosyltransferase</fullName>
    </recommendedName>
    <alternativeName>
        <fullName evidence="6">EF-P arginine rhamnosyltransferase</fullName>
    </alternativeName>
</protein>
<dbReference type="Proteomes" id="UP000310016">
    <property type="component" value="Unassembled WGS sequence"/>
</dbReference>
<evidence type="ECO:0000256" key="4">
    <source>
        <dbReference type="ARBA" id="ARBA00024346"/>
    </source>
</evidence>
<reference evidence="8 9" key="1">
    <citation type="submission" date="2019-04" db="EMBL/GenBank/DDBJ databases">
        <title>Chitiniphilus eburnea sp. nov., a novel chitinolytic bacterium isolated from aquaculture sludge.</title>
        <authorList>
            <person name="Sheng M."/>
        </authorList>
    </citation>
    <scope>NUCLEOTIDE SEQUENCE [LARGE SCALE GENOMIC DNA]</scope>
    <source>
        <strain evidence="8 9">HX-2-15</strain>
    </source>
</reference>
<dbReference type="EMBL" id="SUMF01000025">
    <property type="protein sequence ID" value="TJZ67982.1"/>
    <property type="molecule type" value="Genomic_DNA"/>
</dbReference>
<evidence type="ECO:0000256" key="1">
    <source>
        <dbReference type="ARBA" id="ARBA00022676"/>
    </source>
</evidence>
<gene>
    <name evidence="8" type="primary">earP</name>
    <name evidence="8" type="ORF">FAZ21_15890</name>
</gene>
<evidence type="ECO:0000256" key="3">
    <source>
        <dbReference type="ARBA" id="ARBA00024303"/>
    </source>
</evidence>
<accession>A0A4U0PL45</accession>
<evidence type="ECO:0000256" key="2">
    <source>
        <dbReference type="ARBA" id="ARBA00022679"/>
    </source>
</evidence>
<dbReference type="OrthoDB" id="209085at2"/>
<organism evidence="8 9">
    <name type="scientific">Chitiniphilus eburneus</name>
    <dbReference type="NCBI Taxonomy" id="2571148"/>
    <lineage>
        <taxon>Bacteria</taxon>
        <taxon>Pseudomonadati</taxon>
        <taxon>Pseudomonadota</taxon>
        <taxon>Betaproteobacteria</taxon>
        <taxon>Neisseriales</taxon>
        <taxon>Chitinibacteraceae</taxon>
        <taxon>Chitiniphilus</taxon>
    </lineage>
</organism>
<evidence type="ECO:0000256" key="5">
    <source>
        <dbReference type="ARBA" id="ARBA00024416"/>
    </source>
</evidence>
<evidence type="ECO:0000256" key="7">
    <source>
        <dbReference type="ARBA" id="ARBA00048472"/>
    </source>
</evidence>
<dbReference type="InterPro" id="IPR016633">
    <property type="entry name" value="EarP"/>
</dbReference>
<keyword evidence="8" id="KW-0251">Elongation factor</keyword>
<comment type="similarity">
    <text evidence="4">Belongs to the glycosyltransferase 104 family.</text>
</comment>
<comment type="caution">
    <text evidence="8">The sequence shown here is derived from an EMBL/GenBank/DDBJ whole genome shotgun (WGS) entry which is preliminary data.</text>
</comment>
<keyword evidence="1" id="KW-0328">Glycosyltransferase</keyword>
<proteinExistence type="inferred from homology"/>
<dbReference type="GO" id="GO:0106361">
    <property type="term" value="F:protein-arginine rhamnosyltransferase activity"/>
    <property type="evidence" value="ECO:0007669"/>
    <property type="project" value="InterPro"/>
</dbReference>
<comment type="function">
    <text evidence="3">Protein-arginine rhamnosyltransferase that catalyzes the transfer of a single rhamnose to elongation factor P (EF-P) on 'Lys-32', a modification required for EF-P-dependent rescue of polyproline stalled ribosomes.</text>
</comment>
<dbReference type="PIRSF" id="PIRSF015557">
    <property type="entry name" value="UCP015557"/>
    <property type="match status" value="1"/>
</dbReference>
<keyword evidence="9" id="KW-1185">Reference proteome</keyword>
<keyword evidence="8" id="KW-0648">Protein biosynthesis</keyword>